<feature type="domain" description="FAD-binding" evidence="6">
    <location>
        <begin position="33"/>
        <end position="387"/>
    </location>
</feature>
<dbReference type="PANTHER" id="PTHR13789">
    <property type="entry name" value="MONOOXYGENASE"/>
    <property type="match status" value="1"/>
</dbReference>
<evidence type="ECO:0000256" key="5">
    <source>
        <dbReference type="ARBA" id="ARBA00023033"/>
    </source>
</evidence>
<keyword evidence="5" id="KW-0503">Monooxygenase</keyword>
<keyword evidence="2" id="KW-0285">Flavoprotein</keyword>
<dbReference type="InterPro" id="IPR002938">
    <property type="entry name" value="FAD-bd"/>
</dbReference>
<accession>B0Y0L9</accession>
<evidence type="ECO:0000256" key="1">
    <source>
        <dbReference type="ARBA" id="ARBA00007992"/>
    </source>
</evidence>
<reference evidence="7 8" key="1">
    <citation type="journal article" date="2008" name="PLoS Genet.">
        <title>Genomic islands in the pathogenic filamentous fungus Aspergillus fumigatus.</title>
        <authorList>
            <person name="Fedorova N.D."/>
            <person name="Khaldi N."/>
            <person name="Joardar V.S."/>
            <person name="Maiti R."/>
            <person name="Amedeo P."/>
            <person name="Anderson M.J."/>
            <person name="Crabtree J."/>
            <person name="Silva J.C."/>
            <person name="Badger J.H."/>
            <person name="Albarraq A."/>
            <person name="Angiuoli S."/>
            <person name="Bussey H."/>
            <person name="Bowyer P."/>
            <person name="Cotty P.J."/>
            <person name="Dyer P.S."/>
            <person name="Egan A."/>
            <person name="Galens K."/>
            <person name="Fraser-Liggett C.M."/>
            <person name="Haas B.J."/>
            <person name="Inman J.M."/>
            <person name="Kent R."/>
            <person name="Lemieux S."/>
            <person name="Malavazi I."/>
            <person name="Orvis J."/>
            <person name="Roemer T."/>
            <person name="Ronning C.M."/>
            <person name="Sundaram J.P."/>
            <person name="Sutton G."/>
            <person name="Turner G."/>
            <person name="Venter J.C."/>
            <person name="White O.R."/>
            <person name="Whitty B.R."/>
            <person name="Youngman P."/>
            <person name="Wolfe K.H."/>
            <person name="Goldman G.H."/>
            <person name="Wortman J.R."/>
            <person name="Jiang B."/>
            <person name="Denning D.W."/>
            <person name="Nierman W.C."/>
        </authorList>
    </citation>
    <scope>NUCLEOTIDE SEQUENCE [LARGE SCALE GENOMIC DNA]</scope>
    <source>
        <strain evidence="8">CBS 144.89 / FGSC A1163 / CEA10</strain>
    </source>
</reference>
<dbReference type="FunFam" id="3.50.50.60:FF:000115">
    <property type="entry name" value="Salicylate hydroxylase, putative"/>
    <property type="match status" value="1"/>
</dbReference>
<dbReference type="GO" id="GO:0004497">
    <property type="term" value="F:monooxygenase activity"/>
    <property type="evidence" value="ECO:0007669"/>
    <property type="project" value="UniProtKB-KW"/>
</dbReference>
<dbReference type="HOGENOM" id="CLU_009665_19_3_1"/>
<sequence>MSCCAVHEHKVLKNDRHSAQHSRRVRITQSKSMKVIIVGAGIGGLACAIACRRRNLDVLILEQSAEIVPVGAGIQVPPNGARIMQELGLLSRIEEQGMKLEVMDLRRYKDGRIITSMPCGESIVKEYGAPWIVIHRADYHRILLDKARDLGVAIRLGALVEKVLVDDTAVIVGSETIAGDVIIGADGLWSKIREAVLDEPHPPEETGDLAYRATFSRAQLLALNDPEVKALCEKQGVTAWLGPKKHAVFYPVRGGHEYNLVLLQPDDLPPGVRTTQGDVDEMRYGYREWDPTLAKMISCIPAVLKWKLCHLPELPRWTKGSVTLLGDACHPTLPYQAQGAAMAVEDGAVLGLLLHHVASSPDYRSKIPQALKLYEDLRKPRTARNVQGAIRNRRGFHLEDGLLQRLRDLVLSWSGLTRGTDWIGLMSSRQRAVLGFDVLQEVEQRMPELST</sequence>
<dbReference type="PANTHER" id="PTHR13789:SF311">
    <property type="entry name" value="HYDROXYLASE, PUTATIVE (AFU_ORTHOLOGUE AFUA_5G10180)-RELATED"/>
    <property type="match status" value="1"/>
</dbReference>
<dbReference type="InterPro" id="IPR036188">
    <property type="entry name" value="FAD/NAD-bd_sf"/>
</dbReference>
<keyword evidence="8" id="KW-1185">Reference proteome</keyword>
<evidence type="ECO:0000256" key="4">
    <source>
        <dbReference type="ARBA" id="ARBA00023002"/>
    </source>
</evidence>
<name>B0Y0L9_ASPFC</name>
<dbReference type="InterPro" id="IPR050493">
    <property type="entry name" value="FAD-dep_Monooxygenase_BioMet"/>
</dbReference>
<evidence type="ECO:0000256" key="3">
    <source>
        <dbReference type="ARBA" id="ARBA00022827"/>
    </source>
</evidence>
<dbReference type="AlphaFoldDB" id="B0Y0L9"/>
<dbReference type="GO" id="GO:0071949">
    <property type="term" value="F:FAD binding"/>
    <property type="evidence" value="ECO:0007669"/>
    <property type="project" value="InterPro"/>
</dbReference>
<dbReference type="VEuPathDB" id="FungiDB:AFUB_057780"/>
<dbReference type="PhylomeDB" id="B0Y0L9"/>
<dbReference type="OrthoDB" id="1878542at2759"/>
<keyword evidence="3" id="KW-0274">FAD</keyword>
<evidence type="ECO:0000256" key="2">
    <source>
        <dbReference type="ARBA" id="ARBA00022630"/>
    </source>
</evidence>
<gene>
    <name evidence="7" type="ORF">AFUB_057780</name>
</gene>
<keyword evidence="4" id="KW-0560">Oxidoreductase</keyword>
<dbReference type="Proteomes" id="UP000001699">
    <property type="component" value="Unassembled WGS sequence"/>
</dbReference>
<evidence type="ECO:0000313" key="8">
    <source>
        <dbReference type="Proteomes" id="UP000001699"/>
    </source>
</evidence>
<dbReference type="EMBL" id="DS499597">
    <property type="protein sequence ID" value="EDP51760.1"/>
    <property type="molecule type" value="Genomic_DNA"/>
</dbReference>
<dbReference type="PRINTS" id="PR00420">
    <property type="entry name" value="RNGMNOXGNASE"/>
</dbReference>
<protein>
    <submittedName>
        <fullName evidence="7">Salicylate hydroxylase, putative</fullName>
    </submittedName>
</protein>
<dbReference type="SUPFAM" id="SSF51905">
    <property type="entry name" value="FAD/NAD(P)-binding domain"/>
    <property type="match status" value="1"/>
</dbReference>
<proteinExistence type="inferred from homology"/>
<dbReference type="Gene3D" id="3.50.50.60">
    <property type="entry name" value="FAD/NAD(P)-binding domain"/>
    <property type="match status" value="1"/>
</dbReference>
<dbReference type="SUPFAM" id="SSF54373">
    <property type="entry name" value="FAD-linked reductases, C-terminal domain"/>
    <property type="match status" value="1"/>
</dbReference>
<evidence type="ECO:0000259" key="6">
    <source>
        <dbReference type="Pfam" id="PF01494"/>
    </source>
</evidence>
<evidence type="ECO:0000313" key="7">
    <source>
        <dbReference type="EMBL" id="EDP51760.1"/>
    </source>
</evidence>
<dbReference type="Pfam" id="PF01494">
    <property type="entry name" value="FAD_binding_3"/>
    <property type="match status" value="1"/>
</dbReference>
<organism evidence="7 8">
    <name type="scientific">Aspergillus fumigatus (strain CBS 144.89 / FGSC A1163 / CEA10)</name>
    <name type="common">Neosartorya fumigata</name>
    <dbReference type="NCBI Taxonomy" id="451804"/>
    <lineage>
        <taxon>Eukaryota</taxon>
        <taxon>Fungi</taxon>
        <taxon>Dikarya</taxon>
        <taxon>Ascomycota</taxon>
        <taxon>Pezizomycotina</taxon>
        <taxon>Eurotiomycetes</taxon>
        <taxon>Eurotiomycetidae</taxon>
        <taxon>Eurotiales</taxon>
        <taxon>Aspergillaceae</taxon>
        <taxon>Aspergillus</taxon>
        <taxon>Aspergillus subgen. Fumigati</taxon>
    </lineage>
</organism>
<comment type="similarity">
    <text evidence="1">Belongs to the paxM FAD-dependent monooxygenase family.</text>
</comment>